<feature type="domain" description="YdbS-like PH" evidence="2">
    <location>
        <begin position="423"/>
        <end position="495"/>
    </location>
</feature>
<evidence type="ECO:0000313" key="4">
    <source>
        <dbReference type="Proteomes" id="UP000608420"/>
    </source>
</evidence>
<accession>A0ABQ1W4N0</accession>
<evidence type="ECO:0000259" key="2">
    <source>
        <dbReference type="Pfam" id="PF03703"/>
    </source>
</evidence>
<feature type="transmembrane region" description="Helical" evidence="1">
    <location>
        <begin position="12"/>
        <end position="31"/>
    </location>
</feature>
<keyword evidence="1" id="KW-0472">Membrane</keyword>
<comment type="caution">
    <text evidence="3">The sequence shown here is derived from an EMBL/GenBank/DDBJ whole genome shotgun (WGS) entry which is preliminary data.</text>
</comment>
<dbReference type="RefSeq" id="WP_120462985.1">
    <property type="nucleotide sequence ID" value="NZ_BMIW01000038.1"/>
</dbReference>
<dbReference type="Proteomes" id="UP000608420">
    <property type="component" value="Unassembled WGS sequence"/>
</dbReference>
<feature type="transmembrane region" description="Helical" evidence="1">
    <location>
        <begin position="381"/>
        <end position="398"/>
    </location>
</feature>
<organism evidence="3 4">
    <name type="scientific">Paenibacillus aceti</name>
    <dbReference type="NCBI Taxonomy" id="1820010"/>
    <lineage>
        <taxon>Bacteria</taxon>
        <taxon>Bacillati</taxon>
        <taxon>Bacillota</taxon>
        <taxon>Bacilli</taxon>
        <taxon>Bacillales</taxon>
        <taxon>Paenibacillaceae</taxon>
        <taxon>Paenibacillus</taxon>
    </lineage>
</organism>
<gene>
    <name evidence="3" type="ORF">GCM10010913_40290</name>
</gene>
<keyword evidence="1" id="KW-0812">Transmembrane</keyword>
<dbReference type="PIRSF" id="PIRSF026631">
    <property type="entry name" value="UCP026631"/>
    <property type="match status" value="1"/>
</dbReference>
<feature type="transmembrane region" description="Helical" evidence="1">
    <location>
        <begin position="200"/>
        <end position="221"/>
    </location>
</feature>
<evidence type="ECO:0000313" key="3">
    <source>
        <dbReference type="EMBL" id="GGG14419.1"/>
    </source>
</evidence>
<dbReference type="InterPro" id="IPR014529">
    <property type="entry name" value="UCP026631"/>
</dbReference>
<feature type="domain" description="YdbS-like PH" evidence="2">
    <location>
        <begin position="63"/>
        <end position="143"/>
    </location>
</feature>
<name>A0ABQ1W4N0_9BACL</name>
<protein>
    <recommendedName>
        <fullName evidence="2">YdbS-like PH domain-containing protein</fullName>
    </recommendedName>
</protein>
<proteinExistence type="predicted"/>
<feature type="transmembrane region" description="Helical" evidence="1">
    <location>
        <begin position="404"/>
        <end position="424"/>
    </location>
</feature>
<feature type="transmembrane region" description="Helical" evidence="1">
    <location>
        <begin position="241"/>
        <end position="262"/>
    </location>
</feature>
<dbReference type="EMBL" id="BMIW01000038">
    <property type="protein sequence ID" value="GGG14419.1"/>
    <property type="molecule type" value="Genomic_DNA"/>
</dbReference>
<dbReference type="PANTHER" id="PTHR34473:SF2">
    <property type="entry name" value="UPF0699 TRANSMEMBRANE PROTEIN YDBT"/>
    <property type="match status" value="1"/>
</dbReference>
<keyword evidence="1" id="KW-1133">Transmembrane helix</keyword>
<feature type="domain" description="YdbS-like PH" evidence="2">
    <location>
        <begin position="271"/>
        <end position="350"/>
    </location>
</feature>
<feature type="transmembrane region" description="Helical" evidence="1">
    <location>
        <begin position="43"/>
        <end position="61"/>
    </location>
</feature>
<keyword evidence="4" id="KW-1185">Reference proteome</keyword>
<dbReference type="PANTHER" id="PTHR34473">
    <property type="entry name" value="UPF0699 TRANSMEMBRANE PROTEIN YDBS"/>
    <property type="match status" value="1"/>
</dbReference>
<dbReference type="InterPro" id="IPR005182">
    <property type="entry name" value="YdbS-like_PH"/>
</dbReference>
<dbReference type="Pfam" id="PF03703">
    <property type="entry name" value="bPH_2"/>
    <property type="match status" value="3"/>
</dbReference>
<sequence>MTGAKRYSPINILYDLWKLIKNTFFLALLFIIKQGTNSAFIKYGRIAFLLFWVISIVYIILKWFTHKYKLDDTSFHIYSGIFNKSNRTVPFSKVQNINRRTSVFHRIFRVTSIRFETGMRGDDAAVEFEVISRGEADRLEQHLKASVRDAREVSEVRDEVRDEIRAEAELGETAYEEMSGNAPPARRIHFRPTRRDTLKASFTSFSFFLLIPLTLSIYSKINDIFHVENEAKGALNSIANSWWVITGIAILLLIACIAFGVIRTFMKYGKYEISSDDDSIYITKGVIDETAFKIAKNRVQAIEITQSIMKRIFGLAEVKLISAGNTDSERDKLEMNSLYPFLPAPRAYEMISELLPTYEVTQEMTALPKVSFWVRLFRPSWTWIIATAALAYFKPVIWGISQAWWLISVILLLLIVVCRILAYFNTRYSINQQFVQFRLGSLTTTLFISKRDKIIEVKVKRSFYQKWLGLATVETVNRAKSVHHTEMKDVPNGLAVTFYQWYLGRREDIIVE</sequence>
<reference evidence="4" key="1">
    <citation type="journal article" date="2019" name="Int. J. Syst. Evol. Microbiol.">
        <title>The Global Catalogue of Microorganisms (GCM) 10K type strain sequencing project: providing services to taxonomists for standard genome sequencing and annotation.</title>
        <authorList>
            <consortium name="The Broad Institute Genomics Platform"/>
            <consortium name="The Broad Institute Genome Sequencing Center for Infectious Disease"/>
            <person name="Wu L."/>
            <person name="Ma J."/>
        </authorList>
    </citation>
    <scope>NUCLEOTIDE SEQUENCE [LARGE SCALE GENOMIC DNA]</scope>
    <source>
        <strain evidence="4">CGMCC 1.15420</strain>
    </source>
</reference>
<evidence type="ECO:0000256" key="1">
    <source>
        <dbReference type="SAM" id="Phobius"/>
    </source>
</evidence>